<organism evidence="1 2">
    <name type="scientific">Legionella bononiensis</name>
    <dbReference type="NCBI Taxonomy" id="2793102"/>
    <lineage>
        <taxon>Bacteria</taxon>
        <taxon>Pseudomonadati</taxon>
        <taxon>Pseudomonadota</taxon>
        <taxon>Gammaproteobacteria</taxon>
        <taxon>Legionellales</taxon>
        <taxon>Legionellaceae</taxon>
        <taxon>Legionella</taxon>
    </lineage>
</organism>
<proteinExistence type="predicted"/>
<accession>A0ABS1W8D6</accession>
<gene>
    <name evidence="1" type="ORF">I5282_03170</name>
</gene>
<protein>
    <submittedName>
        <fullName evidence="1">Uncharacterized protein</fullName>
    </submittedName>
</protein>
<dbReference type="EMBL" id="JADWVN010000006">
    <property type="protein sequence ID" value="MBL7525575.1"/>
    <property type="molecule type" value="Genomic_DNA"/>
</dbReference>
<sequence length="113" mass="12365">MDKKETTKQSVSWYHLLNWSTAYRGYNALIAGLVMLEYINNPEAAAIEYLPDVAVHAFEAIAPNSLNNLAITANFTRGIQAGLAFFSGNSTIPSAANIADVFNHGLSVYRRLS</sequence>
<comment type="caution">
    <text evidence="1">The sequence shown here is derived from an EMBL/GenBank/DDBJ whole genome shotgun (WGS) entry which is preliminary data.</text>
</comment>
<evidence type="ECO:0000313" key="2">
    <source>
        <dbReference type="Proteomes" id="UP000809910"/>
    </source>
</evidence>
<keyword evidence="2" id="KW-1185">Reference proteome</keyword>
<dbReference type="RefSeq" id="WP_203109720.1">
    <property type="nucleotide sequence ID" value="NZ_JADOBG010000011.1"/>
</dbReference>
<name>A0ABS1W8D6_9GAMM</name>
<evidence type="ECO:0000313" key="1">
    <source>
        <dbReference type="EMBL" id="MBL7525575.1"/>
    </source>
</evidence>
<dbReference type="Proteomes" id="UP000809910">
    <property type="component" value="Unassembled WGS sequence"/>
</dbReference>
<reference evidence="1 2" key="1">
    <citation type="submission" date="2020-12" db="EMBL/GenBank/DDBJ databases">
        <title>WGS of Legionella: environmental sample.</title>
        <authorList>
            <person name="Cristino S."/>
            <person name="Girolamini L."/>
            <person name="Salaris S."/>
            <person name="Pascale M.R."/>
            <person name="Mazzotta M."/>
            <person name="Orsini M."/>
            <person name="Grottola A."/>
        </authorList>
    </citation>
    <scope>NUCLEOTIDE SEQUENCE [LARGE SCALE GENOMIC DNA]</scope>
    <source>
        <strain evidence="1 2">30cs62</strain>
    </source>
</reference>